<name>A0A7J6VA59_THATH</name>
<dbReference type="CDD" id="cd11378">
    <property type="entry name" value="DUF296"/>
    <property type="match status" value="1"/>
</dbReference>
<sequence>MFCILSGSGDLSFVEIHNQSINEVMTYEGNLRVLSLSGIFQQSGSGGQLDVSRALTVSFSRNDHQIFGGVVARRLLAASQVLVVLGSFVIENKKRSKSNRSEHSSVPSESSSSQGHSAREHN</sequence>
<keyword evidence="1" id="KW-0804">Transcription</keyword>
<evidence type="ECO:0000313" key="5">
    <source>
        <dbReference type="Proteomes" id="UP000554482"/>
    </source>
</evidence>
<dbReference type="InterPro" id="IPR039605">
    <property type="entry name" value="AHL"/>
</dbReference>
<comment type="subcellular location">
    <subcellularLocation>
        <location evidence="1">Nucleus</location>
    </subcellularLocation>
</comment>
<accession>A0A7J6VA59</accession>
<dbReference type="PROSITE" id="PS51742">
    <property type="entry name" value="PPC"/>
    <property type="match status" value="1"/>
</dbReference>
<dbReference type="PANTHER" id="PTHR31500">
    <property type="entry name" value="AT-HOOK MOTIF NUCLEAR-LOCALIZED PROTEIN 9"/>
    <property type="match status" value="1"/>
</dbReference>
<reference evidence="4 5" key="1">
    <citation type="submission" date="2020-06" db="EMBL/GenBank/DDBJ databases">
        <title>Transcriptomic and genomic resources for Thalictrum thalictroides and T. hernandezii: Facilitating candidate gene discovery in an emerging model plant lineage.</title>
        <authorList>
            <person name="Arias T."/>
            <person name="Riano-Pachon D.M."/>
            <person name="Di Stilio V.S."/>
        </authorList>
    </citation>
    <scope>NUCLEOTIDE SEQUENCE [LARGE SCALE GENOMIC DNA]</scope>
    <source>
        <strain evidence="5">cv. WT478/WT964</strain>
        <tissue evidence="4">Leaves</tissue>
    </source>
</reference>
<dbReference type="EMBL" id="JABWDY010035526">
    <property type="protein sequence ID" value="KAF5181939.1"/>
    <property type="molecule type" value="Genomic_DNA"/>
</dbReference>
<dbReference type="PANTHER" id="PTHR31500:SF57">
    <property type="entry name" value="AT-HOOK MOTIF NUCLEAR-LOCALIZED PROTEIN 10"/>
    <property type="match status" value="1"/>
</dbReference>
<organism evidence="4 5">
    <name type="scientific">Thalictrum thalictroides</name>
    <name type="common">Rue-anemone</name>
    <name type="synonym">Anemone thalictroides</name>
    <dbReference type="NCBI Taxonomy" id="46969"/>
    <lineage>
        <taxon>Eukaryota</taxon>
        <taxon>Viridiplantae</taxon>
        <taxon>Streptophyta</taxon>
        <taxon>Embryophyta</taxon>
        <taxon>Tracheophyta</taxon>
        <taxon>Spermatophyta</taxon>
        <taxon>Magnoliopsida</taxon>
        <taxon>Ranunculales</taxon>
        <taxon>Ranunculaceae</taxon>
        <taxon>Thalictroideae</taxon>
        <taxon>Thalictrum</taxon>
    </lineage>
</organism>
<keyword evidence="5" id="KW-1185">Reference proteome</keyword>
<feature type="compositionally biased region" description="Low complexity" evidence="2">
    <location>
        <begin position="104"/>
        <end position="116"/>
    </location>
</feature>
<keyword evidence="1" id="KW-0539">Nucleus</keyword>
<proteinExistence type="predicted"/>
<comment type="function">
    <text evidence="1">Transcription factor that specifically binds AT-rich DNA sequences related to the nuclear matrix attachment regions (MARs).</text>
</comment>
<comment type="domain">
    <text evidence="1">The PPC domain mediates interactions between AHL proteins.</text>
</comment>
<dbReference type="AlphaFoldDB" id="A0A7J6VA59"/>
<dbReference type="Gene3D" id="3.30.1330.80">
    <property type="entry name" value="Hypothetical protein, similar to alpha- acetolactate decarboxylase, domain 2"/>
    <property type="match status" value="1"/>
</dbReference>
<dbReference type="Pfam" id="PF03479">
    <property type="entry name" value="PCC"/>
    <property type="match status" value="1"/>
</dbReference>
<gene>
    <name evidence="4" type="ORF">FRX31_028474</name>
</gene>
<dbReference type="GO" id="GO:0003680">
    <property type="term" value="F:minor groove of adenine-thymine-rich DNA binding"/>
    <property type="evidence" value="ECO:0007669"/>
    <property type="project" value="UniProtKB-UniRule"/>
</dbReference>
<evidence type="ECO:0000259" key="3">
    <source>
        <dbReference type="PROSITE" id="PS51742"/>
    </source>
</evidence>
<dbReference type="Proteomes" id="UP000554482">
    <property type="component" value="Unassembled WGS sequence"/>
</dbReference>
<keyword evidence="1" id="KW-0238">DNA-binding</keyword>
<evidence type="ECO:0000256" key="1">
    <source>
        <dbReference type="RuleBase" id="RU367031"/>
    </source>
</evidence>
<comment type="caution">
    <text evidence="4">The sequence shown here is derived from an EMBL/GenBank/DDBJ whole genome shotgun (WGS) entry which is preliminary data.</text>
</comment>
<feature type="region of interest" description="Disordered" evidence="2">
    <location>
        <begin position="94"/>
        <end position="122"/>
    </location>
</feature>
<dbReference type="SUPFAM" id="SSF117856">
    <property type="entry name" value="AF0104/ALDC/Ptd012-like"/>
    <property type="match status" value="1"/>
</dbReference>
<dbReference type="GO" id="GO:0005634">
    <property type="term" value="C:nucleus"/>
    <property type="evidence" value="ECO:0007669"/>
    <property type="project" value="UniProtKB-SubCell"/>
</dbReference>
<protein>
    <recommendedName>
        <fullName evidence="1">AT-hook motif nuclear-localized protein</fullName>
    </recommendedName>
</protein>
<keyword evidence="1" id="KW-0805">Transcription regulation</keyword>
<evidence type="ECO:0000313" key="4">
    <source>
        <dbReference type="EMBL" id="KAF5181939.1"/>
    </source>
</evidence>
<feature type="domain" description="PPC" evidence="3">
    <location>
        <begin position="1"/>
        <end position="109"/>
    </location>
</feature>
<evidence type="ECO:0000256" key="2">
    <source>
        <dbReference type="SAM" id="MobiDB-lite"/>
    </source>
</evidence>
<dbReference type="InterPro" id="IPR005175">
    <property type="entry name" value="PPC_dom"/>
</dbReference>